<gene>
    <name evidence="2" type="ORF">Rain11_0616</name>
</gene>
<dbReference type="Proteomes" id="UP000233387">
    <property type="component" value="Unassembled WGS sequence"/>
</dbReference>
<proteinExistence type="predicted"/>
<evidence type="ECO:0000313" key="3">
    <source>
        <dbReference type="Proteomes" id="UP000233387"/>
    </source>
</evidence>
<dbReference type="AlphaFoldDB" id="A0A2N3IJF5"/>
<comment type="caution">
    <text evidence="2">The sequence shown here is derived from an EMBL/GenBank/DDBJ whole genome shotgun (WGS) entry which is preliminary data.</text>
</comment>
<keyword evidence="1" id="KW-0812">Transmembrane</keyword>
<accession>A0A2N3IJF5</accession>
<dbReference type="EMBL" id="NKXO01000007">
    <property type="protein sequence ID" value="PKQ70388.1"/>
    <property type="molecule type" value="Genomic_DNA"/>
</dbReference>
<evidence type="ECO:0000256" key="1">
    <source>
        <dbReference type="SAM" id="Phobius"/>
    </source>
</evidence>
<feature type="transmembrane region" description="Helical" evidence="1">
    <location>
        <begin position="51"/>
        <end position="73"/>
    </location>
</feature>
<keyword evidence="1" id="KW-0472">Membrane</keyword>
<keyword evidence="3" id="KW-1185">Reference proteome</keyword>
<feature type="transmembrane region" description="Helical" evidence="1">
    <location>
        <begin position="20"/>
        <end position="39"/>
    </location>
</feature>
<evidence type="ECO:0000313" key="2">
    <source>
        <dbReference type="EMBL" id="PKQ70388.1"/>
    </source>
</evidence>
<sequence length="76" mass="8583">MNFFKFNSKEKKDLEGYAKYSGIAFQMIATIGLAVWAGLYLDEKQSLSQPYWTIGLTTMAVIVSIISVVKNFLPKK</sequence>
<reference evidence="2 3" key="1">
    <citation type="submission" date="2017-06" db="EMBL/GenBank/DDBJ databases">
        <title>Raineya orbicola gen. nov., sp. nov. a slightly thermophilic bacterium of the phylum Bacteroidetes and the description of Raineyaceae fam. nov.</title>
        <authorList>
            <person name="Albuquerque L."/>
            <person name="Polonia A.R.M."/>
            <person name="Barroso C."/>
            <person name="Froufe H.J.C."/>
            <person name="Lage O."/>
            <person name="Lobo-Da-Cunha A."/>
            <person name="Egas C."/>
            <person name="Da Costa M.S."/>
        </authorList>
    </citation>
    <scope>NUCLEOTIDE SEQUENCE [LARGE SCALE GENOMIC DNA]</scope>
    <source>
        <strain evidence="2 3">SPSPC-11</strain>
    </source>
</reference>
<dbReference type="InterPro" id="IPR032820">
    <property type="entry name" value="ATPase_put"/>
</dbReference>
<name>A0A2N3IJF5_9BACT</name>
<keyword evidence="1" id="KW-1133">Transmembrane helix</keyword>
<protein>
    <submittedName>
        <fullName evidence="2">Putative F0F1-ATPase subunit</fullName>
    </submittedName>
</protein>
<organism evidence="2 3">
    <name type="scientific">Raineya orbicola</name>
    <dbReference type="NCBI Taxonomy" id="2016530"/>
    <lineage>
        <taxon>Bacteria</taxon>
        <taxon>Pseudomonadati</taxon>
        <taxon>Bacteroidota</taxon>
        <taxon>Cytophagia</taxon>
        <taxon>Cytophagales</taxon>
        <taxon>Raineyaceae</taxon>
        <taxon>Raineya</taxon>
    </lineage>
</organism>
<dbReference type="RefSeq" id="WP_101357874.1">
    <property type="nucleotide sequence ID" value="NZ_NKXO01000007.1"/>
</dbReference>
<dbReference type="OrthoDB" id="9798708at2"/>
<dbReference type="Pfam" id="PF09527">
    <property type="entry name" value="ATPase_gene1"/>
    <property type="match status" value="1"/>
</dbReference>